<reference evidence="3 4" key="3">
    <citation type="submission" date="2020-08" db="EMBL/GenBank/DDBJ databases">
        <title>Genomic Encyclopedia of Type Strains, Phase IV (KMG-IV): sequencing the most valuable type-strain genomes for metagenomic binning, comparative biology and taxonomic classification.</title>
        <authorList>
            <person name="Goeker M."/>
        </authorList>
    </citation>
    <scope>NUCLEOTIDE SEQUENCE [LARGE SCALE GENOMIC DNA]</scope>
    <source>
        <strain evidence="3 4">DSM 27521</strain>
    </source>
</reference>
<protein>
    <submittedName>
        <fullName evidence="2">Antibiotic biosynthesis monooxygenase</fullName>
    </submittedName>
    <submittedName>
        <fullName evidence="3">Heme-degrading monooxygenase HmoA</fullName>
    </submittedName>
</protein>
<keyword evidence="3" id="KW-0503">Monooxygenase</keyword>
<dbReference type="RefSeq" id="WP_184109323.1">
    <property type="nucleotide sequence ID" value="NZ_BNAJ01000001.1"/>
</dbReference>
<comment type="caution">
    <text evidence="3">The sequence shown here is derived from an EMBL/GenBank/DDBJ whole genome shotgun (WGS) entry which is preliminary data.</text>
</comment>
<dbReference type="EMBL" id="BNAJ01000001">
    <property type="protein sequence ID" value="GHF31665.1"/>
    <property type="molecule type" value="Genomic_DNA"/>
</dbReference>
<proteinExistence type="predicted"/>
<name>A0A7W8NNU8_9DEIO</name>
<organism evidence="3 4">
    <name type="scientific">Deinococcus metalli</name>
    <dbReference type="NCBI Taxonomy" id="1141878"/>
    <lineage>
        <taxon>Bacteria</taxon>
        <taxon>Thermotogati</taxon>
        <taxon>Deinococcota</taxon>
        <taxon>Deinococci</taxon>
        <taxon>Deinococcales</taxon>
        <taxon>Deinococcaceae</taxon>
        <taxon>Deinococcus</taxon>
    </lineage>
</organism>
<evidence type="ECO:0000313" key="2">
    <source>
        <dbReference type="EMBL" id="GHF31665.1"/>
    </source>
</evidence>
<gene>
    <name evidence="2" type="ORF">GCM10017781_05180</name>
    <name evidence="3" type="ORF">HNQ07_000524</name>
</gene>
<dbReference type="PANTHER" id="PTHR34474:SF2">
    <property type="entry name" value="SIGNAL TRANSDUCTION PROTEIN TRAP"/>
    <property type="match status" value="1"/>
</dbReference>
<dbReference type="PANTHER" id="PTHR34474">
    <property type="entry name" value="SIGNAL TRANSDUCTION PROTEIN TRAP"/>
    <property type="match status" value="1"/>
</dbReference>
<accession>A0A7W8NNU8</accession>
<evidence type="ECO:0000313" key="4">
    <source>
        <dbReference type="Proteomes" id="UP000539473"/>
    </source>
</evidence>
<reference evidence="2" key="1">
    <citation type="journal article" date="2014" name="Int. J. Syst. Evol. Microbiol.">
        <title>Complete genome of a new Firmicutes species belonging to the dominant human colonic microbiota ('Ruminococcus bicirculans') reveals two chromosomes and a selective capacity to utilize plant glucans.</title>
        <authorList>
            <consortium name="NISC Comparative Sequencing Program"/>
            <person name="Wegmann U."/>
            <person name="Louis P."/>
            <person name="Goesmann A."/>
            <person name="Henrissat B."/>
            <person name="Duncan S.H."/>
            <person name="Flint H.J."/>
        </authorList>
    </citation>
    <scope>NUCLEOTIDE SEQUENCE</scope>
    <source>
        <strain evidence="2">CGMCC 1.18437</strain>
    </source>
</reference>
<dbReference type="InterPro" id="IPR050404">
    <property type="entry name" value="Heme-degrading_MO"/>
</dbReference>
<sequence>MITVANRIYVKPEYHDAFEQRFRERAGMVDTMPGFVSNMVLRPVKDGEPFVVLTVWDSREAFDAWTQSDAFRQGHARSGTLPREAYSGPNVLEIHEVVTSTAPRAT</sequence>
<dbReference type="Proteomes" id="UP000619376">
    <property type="component" value="Unassembled WGS sequence"/>
</dbReference>
<dbReference type="InterPro" id="IPR011008">
    <property type="entry name" value="Dimeric_a/b-barrel"/>
</dbReference>
<evidence type="ECO:0000313" key="3">
    <source>
        <dbReference type="EMBL" id="MBB5375080.1"/>
    </source>
</evidence>
<dbReference type="AlphaFoldDB" id="A0A7W8NNU8"/>
<dbReference type="GO" id="GO:0004497">
    <property type="term" value="F:monooxygenase activity"/>
    <property type="evidence" value="ECO:0007669"/>
    <property type="project" value="UniProtKB-KW"/>
</dbReference>
<reference evidence="5" key="2">
    <citation type="journal article" date="2019" name="Int. J. Syst. Evol. Microbiol.">
        <title>The Global Catalogue of Microorganisms (GCM) 10K type strain sequencing project: providing services to taxonomists for standard genome sequencing and annotation.</title>
        <authorList>
            <consortium name="The Broad Institute Genomics Platform"/>
            <consortium name="The Broad Institute Genome Sequencing Center for Infectious Disease"/>
            <person name="Wu L."/>
            <person name="Ma J."/>
        </authorList>
    </citation>
    <scope>NUCLEOTIDE SEQUENCE [LARGE SCALE GENOMIC DNA]</scope>
    <source>
        <strain evidence="5">CGMCC 1.18437</strain>
    </source>
</reference>
<reference evidence="2" key="4">
    <citation type="submission" date="2024-05" db="EMBL/GenBank/DDBJ databases">
        <authorList>
            <person name="Sun Q."/>
            <person name="Zhou Y."/>
        </authorList>
    </citation>
    <scope>NUCLEOTIDE SEQUENCE</scope>
    <source>
        <strain evidence="2">CGMCC 1.18437</strain>
    </source>
</reference>
<keyword evidence="3" id="KW-0560">Oxidoreductase</keyword>
<dbReference type="Pfam" id="PF03992">
    <property type="entry name" value="ABM"/>
    <property type="match status" value="1"/>
</dbReference>
<keyword evidence="5" id="KW-1185">Reference proteome</keyword>
<evidence type="ECO:0000313" key="5">
    <source>
        <dbReference type="Proteomes" id="UP000619376"/>
    </source>
</evidence>
<dbReference type="EMBL" id="JACHFK010000001">
    <property type="protein sequence ID" value="MBB5375080.1"/>
    <property type="molecule type" value="Genomic_DNA"/>
</dbReference>
<dbReference type="Gene3D" id="3.30.70.100">
    <property type="match status" value="1"/>
</dbReference>
<dbReference type="SUPFAM" id="SSF54909">
    <property type="entry name" value="Dimeric alpha+beta barrel"/>
    <property type="match status" value="1"/>
</dbReference>
<evidence type="ECO:0000259" key="1">
    <source>
        <dbReference type="PROSITE" id="PS51725"/>
    </source>
</evidence>
<dbReference type="InterPro" id="IPR007138">
    <property type="entry name" value="ABM_dom"/>
</dbReference>
<dbReference type="PROSITE" id="PS51725">
    <property type="entry name" value="ABM"/>
    <property type="match status" value="1"/>
</dbReference>
<feature type="domain" description="ABM" evidence="1">
    <location>
        <begin position="2"/>
        <end position="94"/>
    </location>
</feature>
<dbReference type="Proteomes" id="UP000539473">
    <property type="component" value="Unassembled WGS sequence"/>
</dbReference>